<feature type="signal peptide" evidence="2">
    <location>
        <begin position="1"/>
        <end position="18"/>
    </location>
</feature>
<dbReference type="AlphaFoldDB" id="A0A934KWK4"/>
<dbReference type="EMBL" id="JAEHJZ010000033">
    <property type="protein sequence ID" value="MBJ7881648.1"/>
    <property type="molecule type" value="Genomic_DNA"/>
</dbReference>
<feature type="compositionally biased region" description="Low complexity" evidence="1">
    <location>
        <begin position="256"/>
        <end position="270"/>
    </location>
</feature>
<keyword evidence="4" id="KW-1185">Reference proteome</keyword>
<dbReference type="GO" id="GO:0030198">
    <property type="term" value="P:extracellular matrix organization"/>
    <property type="evidence" value="ECO:0007669"/>
    <property type="project" value="TreeGrafter"/>
</dbReference>
<feature type="chain" id="PRO_5037412462" description="Collagen-like protein" evidence="2">
    <location>
        <begin position="19"/>
        <end position="513"/>
    </location>
</feature>
<dbReference type="PANTHER" id="PTHR24023">
    <property type="entry name" value="COLLAGEN ALPHA"/>
    <property type="match status" value="1"/>
</dbReference>
<evidence type="ECO:0000313" key="4">
    <source>
        <dbReference type="Proteomes" id="UP000662373"/>
    </source>
</evidence>
<evidence type="ECO:0000256" key="2">
    <source>
        <dbReference type="SAM" id="SignalP"/>
    </source>
</evidence>
<proteinExistence type="predicted"/>
<feature type="compositionally biased region" description="Basic and acidic residues" evidence="1">
    <location>
        <begin position="387"/>
        <end position="397"/>
    </location>
</feature>
<dbReference type="GO" id="GO:0005615">
    <property type="term" value="C:extracellular space"/>
    <property type="evidence" value="ECO:0007669"/>
    <property type="project" value="TreeGrafter"/>
</dbReference>
<sequence>MKKLLLLLTLLTGNFIFAQVGIGTDVPNASSQLEIKSSNRGVLIPQIALTGTTDQETITAGNVESLLVYNTTDGNAMTPGYYYWSQDSWKKLSTGIDVPDNIVYYDIVNNQFTSINQDGDVIIIGDADPETLTFLRLNADGFTLEYSDEKGALSQVDLRAIVKNFETVTSLVDNTDGTITYTNESNDKVVIDVATGIQGPKGDPGEPGVQGPQGPLGPVGPKGEDGINFGEPGPKGDKGDPGVAGPAGPQGPAGPIGPQGDLGPEGPEGPVGDEGPRGIQGLQGIPGPLGPAGPVGPRGETGLAGPQGIRGPEGPQGSTGPQGPIGPDGIRGPEGPQGATGPAGPQGDQGITGATGAAGPEGPVGPTGLQGPRGLQGLKGDTGAQGEKGDKGDKGDQGEPGVGQPTFFYMPPVMIYTEASQVPAGETFGTIDLYAEYQQQFGTPLVVNPGATTTIPVLPSSQLDYSVTWYDTTIFENVAVSDSGILTYSVKATAAPEDTSSPSEMTIVLTVKP</sequence>
<dbReference type="GO" id="GO:0030020">
    <property type="term" value="F:extracellular matrix structural constituent conferring tensile strength"/>
    <property type="evidence" value="ECO:0007669"/>
    <property type="project" value="TreeGrafter"/>
</dbReference>
<feature type="region of interest" description="Disordered" evidence="1">
    <location>
        <begin position="195"/>
        <end position="405"/>
    </location>
</feature>
<dbReference type="PANTHER" id="PTHR24023:SF1082">
    <property type="entry name" value="COLLAGEN TRIPLE HELIX REPEAT"/>
    <property type="match status" value="1"/>
</dbReference>
<evidence type="ECO:0000313" key="3">
    <source>
        <dbReference type="EMBL" id="MBJ7881648.1"/>
    </source>
</evidence>
<evidence type="ECO:0000256" key="1">
    <source>
        <dbReference type="SAM" id="MobiDB-lite"/>
    </source>
</evidence>
<accession>A0A934KWK4</accession>
<keyword evidence="2" id="KW-0732">Signal</keyword>
<dbReference type="GO" id="GO:0031012">
    <property type="term" value="C:extracellular matrix"/>
    <property type="evidence" value="ECO:0007669"/>
    <property type="project" value="TreeGrafter"/>
</dbReference>
<name>A0A934KWK4_9FLAO</name>
<dbReference type="Proteomes" id="UP000662373">
    <property type="component" value="Unassembled WGS sequence"/>
</dbReference>
<evidence type="ECO:0008006" key="5">
    <source>
        <dbReference type="Google" id="ProtNLM"/>
    </source>
</evidence>
<protein>
    <recommendedName>
        <fullName evidence="5">Collagen-like protein</fullName>
    </recommendedName>
</protein>
<dbReference type="RefSeq" id="WP_199600448.1">
    <property type="nucleotide sequence ID" value="NZ_JAEHJZ010000033.1"/>
</dbReference>
<organism evidence="3 4">
    <name type="scientific">Gelidibacter salicanalis</name>
    <dbReference type="NCBI Taxonomy" id="291193"/>
    <lineage>
        <taxon>Bacteria</taxon>
        <taxon>Pseudomonadati</taxon>
        <taxon>Bacteroidota</taxon>
        <taxon>Flavobacteriia</taxon>
        <taxon>Flavobacteriales</taxon>
        <taxon>Flavobacteriaceae</taxon>
        <taxon>Gelidibacter</taxon>
    </lineage>
</organism>
<feature type="compositionally biased region" description="Low complexity" evidence="1">
    <location>
        <begin position="277"/>
        <end position="286"/>
    </location>
</feature>
<gene>
    <name evidence="3" type="ORF">JEM65_13480</name>
</gene>
<comment type="caution">
    <text evidence="3">The sequence shown here is derived from an EMBL/GenBank/DDBJ whole genome shotgun (WGS) entry which is preliminary data.</text>
</comment>
<reference evidence="3 4" key="1">
    <citation type="submission" date="2020-09" db="EMBL/GenBank/DDBJ databases">
        <title>Draft genome of Gelidibacter salicanalis PAMC21136.</title>
        <authorList>
            <person name="Park H."/>
        </authorList>
    </citation>
    <scope>NUCLEOTIDE SEQUENCE [LARGE SCALE GENOMIC DNA]</scope>
    <source>
        <strain evidence="3 4">PAMC21136</strain>
    </source>
</reference>
<feature type="compositionally biased region" description="Low complexity" evidence="1">
    <location>
        <begin position="333"/>
        <end position="367"/>
    </location>
</feature>
<dbReference type="InterPro" id="IPR050149">
    <property type="entry name" value="Collagen_superfamily"/>
</dbReference>